<sequence length="48" mass="5260">MPFITPQKNPFLLSPLIIIGTHIYSRQSACDFQSIGGICTLLLLVQNG</sequence>
<dbReference type="EnsemblPlants" id="KQL16309">
    <property type="protein sequence ID" value="KQL16309"/>
    <property type="gene ID" value="SETIT_025752mg"/>
</dbReference>
<protein>
    <submittedName>
        <fullName evidence="1">Uncharacterized protein</fullName>
    </submittedName>
</protein>
<reference evidence="1" key="2">
    <citation type="submission" date="2018-08" db="UniProtKB">
        <authorList>
            <consortium name="EnsemblPlants"/>
        </authorList>
    </citation>
    <scope>IDENTIFICATION</scope>
    <source>
        <strain evidence="1">Yugu1</strain>
    </source>
</reference>
<proteinExistence type="predicted"/>
<name>K3ZGQ0_SETIT</name>
<keyword evidence="2" id="KW-1185">Reference proteome</keyword>
<dbReference type="InParanoid" id="K3ZGQ0"/>
<accession>K3ZGQ0</accession>
<dbReference type="HOGENOM" id="CLU_3160910_0_0_1"/>
<evidence type="ECO:0000313" key="2">
    <source>
        <dbReference type="Proteomes" id="UP000004995"/>
    </source>
</evidence>
<dbReference type="AlphaFoldDB" id="K3ZGQ0"/>
<dbReference type="Proteomes" id="UP000004995">
    <property type="component" value="Unassembled WGS sequence"/>
</dbReference>
<reference evidence="2" key="1">
    <citation type="journal article" date="2012" name="Nat. Biotechnol.">
        <title>Reference genome sequence of the model plant Setaria.</title>
        <authorList>
            <person name="Bennetzen J.L."/>
            <person name="Schmutz J."/>
            <person name="Wang H."/>
            <person name="Percifield R."/>
            <person name="Hawkins J."/>
            <person name="Pontaroli A.C."/>
            <person name="Estep M."/>
            <person name="Feng L."/>
            <person name="Vaughn J.N."/>
            <person name="Grimwood J."/>
            <person name="Jenkins J."/>
            <person name="Barry K."/>
            <person name="Lindquist E."/>
            <person name="Hellsten U."/>
            <person name="Deshpande S."/>
            <person name="Wang X."/>
            <person name="Wu X."/>
            <person name="Mitros T."/>
            <person name="Triplett J."/>
            <person name="Yang X."/>
            <person name="Ye C.Y."/>
            <person name="Mauro-Herrera M."/>
            <person name="Wang L."/>
            <person name="Li P."/>
            <person name="Sharma M."/>
            <person name="Sharma R."/>
            <person name="Ronald P.C."/>
            <person name="Panaud O."/>
            <person name="Kellogg E.A."/>
            <person name="Brutnell T.P."/>
            <person name="Doust A.N."/>
            <person name="Tuskan G.A."/>
            <person name="Rokhsar D."/>
            <person name="Devos K.M."/>
        </authorList>
    </citation>
    <scope>NUCLEOTIDE SEQUENCE [LARGE SCALE GENOMIC DNA]</scope>
    <source>
        <strain evidence="2">cv. Yugu1</strain>
    </source>
</reference>
<evidence type="ECO:0000313" key="1">
    <source>
        <dbReference type="EnsemblPlants" id="KQL16309"/>
    </source>
</evidence>
<organism evidence="1 2">
    <name type="scientific">Setaria italica</name>
    <name type="common">Foxtail millet</name>
    <name type="synonym">Panicum italicum</name>
    <dbReference type="NCBI Taxonomy" id="4555"/>
    <lineage>
        <taxon>Eukaryota</taxon>
        <taxon>Viridiplantae</taxon>
        <taxon>Streptophyta</taxon>
        <taxon>Embryophyta</taxon>
        <taxon>Tracheophyta</taxon>
        <taxon>Spermatophyta</taxon>
        <taxon>Magnoliopsida</taxon>
        <taxon>Liliopsida</taxon>
        <taxon>Poales</taxon>
        <taxon>Poaceae</taxon>
        <taxon>PACMAD clade</taxon>
        <taxon>Panicoideae</taxon>
        <taxon>Panicodae</taxon>
        <taxon>Paniceae</taxon>
        <taxon>Cenchrinae</taxon>
        <taxon>Setaria</taxon>
    </lineage>
</organism>
<dbReference type="Gramene" id="KQL16309">
    <property type="protein sequence ID" value="KQL16309"/>
    <property type="gene ID" value="SETIT_025752mg"/>
</dbReference>
<dbReference type="EMBL" id="AGNK02001927">
    <property type="status" value="NOT_ANNOTATED_CDS"/>
    <property type="molecule type" value="Genomic_DNA"/>
</dbReference>